<evidence type="ECO:0000313" key="7">
    <source>
        <dbReference type="Proteomes" id="UP000325787"/>
    </source>
</evidence>
<organism evidence="6 7">
    <name type="scientific">Saccharothrix syringae</name>
    <name type="common">Nocardiopsis syringae</name>
    <dbReference type="NCBI Taxonomy" id="103733"/>
    <lineage>
        <taxon>Bacteria</taxon>
        <taxon>Bacillati</taxon>
        <taxon>Actinomycetota</taxon>
        <taxon>Actinomycetes</taxon>
        <taxon>Pseudonocardiales</taxon>
        <taxon>Pseudonocardiaceae</taxon>
        <taxon>Saccharothrix</taxon>
    </lineage>
</organism>
<dbReference type="SUPFAM" id="SSF56059">
    <property type="entry name" value="Glutathione synthetase ATP-binding domain-like"/>
    <property type="match status" value="1"/>
</dbReference>
<keyword evidence="1" id="KW-0436">Ligase</keyword>
<gene>
    <name evidence="6" type="ORF">EKG83_29615</name>
</gene>
<proteinExistence type="predicted"/>
<keyword evidence="2 4" id="KW-0547">Nucleotide-binding</keyword>
<dbReference type="KEGG" id="ssyi:EKG83_29615"/>
<dbReference type="PROSITE" id="PS50975">
    <property type="entry name" value="ATP_GRASP"/>
    <property type="match status" value="1"/>
</dbReference>
<feature type="domain" description="ATP-grasp" evidence="5">
    <location>
        <begin position="114"/>
        <end position="312"/>
    </location>
</feature>
<evidence type="ECO:0000256" key="1">
    <source>
        <dbReference type="ARBA" id="ARBA00022598"/>
    </source>
</evidence>
<accession>A0A5Q0H582</accession>
<dbReference type="Proteomes" id="UP000325787">
    <property type="component" value="Chromosome"/>
</dbReference>
<dbReference type="GO" id="GO:0005524">
    <property type="term" value="F:ATP binding"/>
    <property type="evidence" value="ECO:0007669"/>
    <property type="project" value="UniProtKB-UniRule"/>
</dbReference>
<dbReference type="AlphaFoldDB" id="A0A5Q0H582"/>
<dbReference type="RefSeq" id="WP_051765404.1">
    <property type="nucleotide sequence ID" value="NZ_CP034550.1"/>
</dbReference>
<dbReference type="Gene3D" id="3.30.470.20">
    <property type="entry name" value="ATP-grasp fold, B domain"/>
    <property type="match status" value="1"/>
</dbReference>
<dbReference type="EMBL" id="CP034550">
    <property type="protein sequence ID" value="QFZ20990.1"/>
    <property type="molecule type" value="Genomic_DNA"/>
</dbReference>
<dbReference type="PANTHER" id="PTHR43585:SF2">
    <property type="entry name" value="ATP-GRASP ENZYME FSQD"/>
    <property type="match status" value="1"/>
</dbReference>
<dbReference type="OrthoDB" id="24041at2"/>
<name>A0A5Q0H582_SACSY</name>
<protein>
    <submittedName>
        <fullName evidence="6">ATP-grasp domain-containing protein</fullName>
    </submittedName>
</protein>
<dbReference type="InterPro" id="IPR052032">
    <property type="entry name" value="ATP-dep_AA_Ligase"/>
</dbReference>
<evidence type="ECO:0000256" key="3">
    <source>
        <dbReference type="ARBA" id="ARBA00022840"/>
    </source>
</evidence>
<dbReference type="Pfam" id="PF02786">
    <property type="entry name" value="CPSase_L_D2"/>
    <property type="match status" value="1"/>
</dbReference>
<sequence>MTAKPRLVVVCDRSAVLLPDLVSGLSGLGELVFLVNRSRFTEPLRPVLSRVGTLLDLPPSPSGALAAVRPLAPDGILTFSEGMIGVTAALAHELGLPYHSPDAARALTDKATQRALLHAGGADSVRSVLVTEPDQWADAVAVTGLPAVVKPARSQGSRNTRLVTDADAGRDFVRAALGGNAPEDALVVEEYLRGRDCRPFGDHVSVETVVSDGHPSHVAVTGKYPFVPGFREAGQFWPCQLDPDEQDAVRALAGRAVAALGVRTGLLHTEVKLTPAGPRLIEVNGRMGAWMNDLGRRAGGLDLVTIVGRLALGERVAVPPVESPRVRYQYSHNAPMRDCVLREVSGVREVRGLPTVVGYRALMHPGERVEGAVGTNQLDLLYGDAASYDEMFGVVERVQDALKFTFEDERGGRTVSAGSLAWETGRTSPDELTWVTGAT</sequence>
<keyword evidence="3 4" id="KW-0067">ATP-binding</keyword>
<dbReference type="PANTHER" id="PTHR43585">
    <property type="entry name" value="FUMIPYRROLE BIOSYNTHESIS PROTEIN C"/>
    <property type="match status" value="1"/>
</dbReference>
<keyword evidence="7" id="KW-1185">Reference proteome</keyword>
<dbReference type="GO" id="GO:0016874">
    <property type="term" value="F:ligase activity"/>
    <property type="evidence" value="ECO:0007669"/>
    <property type="project" value="UniProtKB-KW"/>
</dbReference>
<dbReference type="GO" id="GO:0046872">
    <property type="term" value="F:metal ion binding"/>
    <property type="evidence" value="ECO:0007669"/>
    <property type="project" value="InterPro"/>
</dbReference>
<reference evidence="7" key="1">
    <citation type="journal article" date="2021" name="Curr. Microbiol.">
        <title>Complete genome of nocamycin-producing strain Saccharothrix syringae NRRL B-16468 reveals the biosynthetic potential for secondary metabolites.</title>
        <authorList>
            <person name="Mo X."/>
            <person name="Yang S."/>
        </authorList>
    </citation>
    <scope>NUCLEOTIDE SEQUENCE [LARGE SCALE GENOMIC DNA]</scope>
    <source>
        <strain evidence="7">ATCC 51364 / DSM 43886 / JCM 6844 / KCTC 9398 / NBRC 14523 / NRRL B-16468 / INA 2240</strain>
    </source>
</reference>
<evidence type="ECO:0000256" key="4">
    <source>
        <dbReference type="PROSITE-ProRule" id="PRU00409"/>
    </source>
</evidence>
<evidence type="ECO:0000256" key="2">
    <source>
        <dbReference type="ARBA" id="ARBA00022741"/>
    </source>
</evidence>
<evidence type="ECO:0000313" key="6">
    <source>
        <dbReference type="EMBL" id="QFZ20990.1"/>
    </source>
</evidence>
<dbReference type="InterPro" id="IPR005479">
    <property type="entry name" value="CPAse_ATP-bd"/>
</dbReference>
<dbReference type="InterPro" id="IPR011761">
    <property type="entry name" value="ATP-grasp"/>
</dbReference>
<evidence type="ECO:0000259" key="5">
    <source>
        <dbReference type="PROSITE" id="PS50975"/>
    </source>
</evidence>